<dbReference type="RefSeq" id="WP_123421239.1">
    <property type="nucleotide sequence ID" value="NZ_RJUL01000003.1"/>
</dbReference>
<dbReference type="Pfam" id="PF02601">
    <property type="entry name" value="Exonuc_VII_L"/>
    <property type="match status" value="1"/>
</dbReference>
<dbReference type="GO" id="GO:0009318">
    <property type="term" value="C:exodeoxyribonuclease VII complex"/>
    <property type="evidence" value="ECO:0007669"/>
    <property type="project" value="UniProtKB-UniRule"/>
</dbReference>
<dbReference type="PANTHER" id="PTHR30008:SF0">
    <property type="entry name" value="EXODEOXYRIBONUCLEASE 7 LARGE SUBUNIT"/>
    <property type="match status" value="1"/>
</dbReference>
<dbReference type="Proteomes" id="UP000268033">
    <property type="component" value="Unassembled WGS sequence"/>
</dbReference>
<comment type="caution">
    <text evidence="9">The sequence shown here is derived from an EMBL/GenBank/DDBJ whole genome shotgun (WGS) entry which is preliminary data.</text>
</comment>
<dbReference type="AlphaFoldDB" id="A0A3N1P9G4"/>
<evidence type="ECO:0000256" key="1">
    <source>
        <dbReference type="ARBA" id="ARBA00022490"/>
    </source>
</evidence>
<comment type="subcellular location">
    <subcellularLocation>
        <location evidence="5 6">Cytoplasm</location>
    </subcellularLocation>
</comment>
<proteinExistence type="inferred from homology"/>
<dbReference type="GO" id="GO:0003676">
    <property type="term" value="F:nucleic acid binding"/>
    <property type="evidence" value="ECO:0007669"/>
    <property type="project" value="InterPro"/>
</dbReference>
<dbReference type="GO" id="GO:0006308">
    <property type="term" value="P:DNA catabolic process"/>
    <property type="evidence" value="ECO:0007669"/>
    <property type="project" value="UniProtKB-UniRule"/>
</dbReference>
<evidence type="ECO:0000256" key="2">
    <source>
        <dbReference type="ARBA" id="ARBA00022722"/>
    </source>
</evidence>
<dbReference type="InterPro" id="IPR020579">
    <property type="entry name" value="Exonuc_VII_lsu_C"/>
</dbReference>
<keyword evidence="3 5" id="KW-0378">Hydrolase</keyword>
<dbReference type="GO" id="GO:0005737">
    <property type="term" value="C:cytoplasm"/>
    <property type="evidence" value="ECO:0007669"/>
    <property type="project" value="UniProtKB-SubCell"/>
</dbReference>
<sequence>MRQIYSVTQLNTQVRYLLEDNLGLVWLSGELSNFKAYGSGHWYFSLKDDRSQVTCAMFKGKNNGVTFRPQDGMQLLVRARPTLYEPRGNYQLVVEFMEPAGDGMLKQQFDALKMKLAAEGLFSNERKRPLPAHPKRIGVISSPSGAAVHDILNVLKRRAPFLEVVLYPAQVQGERSAAQLCQQLIAANQRAEVDVLILGRGGGSLEDLWSFNDEQLARTIAQSAIPVVSAVGHETDVTISDFVADLRAPTPSAAAELVSSQAGLIKDRFAELAQRLSLLGQSQLRQQGARLEALAQRLYRQSPERKLERDSQKLDELKERLRRALPRLVAQQQQPLKLLDARLNHQHPGKRLTQHQQQLAQLQQALGQQLKGYLYRQRQGQLRLIDKLNLVSPLATLGRGYAIAQSADGQVVDSIQNVEAGSALRVRVKDGVINTSVTGKSPS</sequence>
<evidence type="ECO:0000259" key="8">
    <source>
        <dbReference type="Pfam" id="PF13742"/>
    </source>
</evidence>
<evidence type="ECO:0000256" key="3">
    <source>
        <dbReference type="ARBA" id="ARBA00022801"/>
    </source>
</evidence>
<gene>
    <name evidence="5" type="primary">xseA</name>
    <name evidence="9" type="ORF">EDC28_103227</name>
</gene>
<feature type="domain" description="OB-fold nucleic acid binding" evidence="8">
    <location>
        <begin position="5"/>
        <end position="97"/>
    </location>
</feature>
<comment type="similarity">
    <text evidence="5 6">Belongs to the XseA family.</text>
</comment>
<dbReference type="PANTHER" id="PTHR30008">
    <property type="entry name" value="EXODEOXYRIBONUCLEASE 7 LARGE SUBUNIT"/>
    <property type="match status" value="1"/>
</dbReference>
<dbReference type="CDD" id="cd04489">
    <property type="entry name" value="ExoVII_LU_OBF"/>
    <property type="match status" value="1"/>
</dbReference>
<organism evidence="9 10">
    <name type="scientific">Gallaecimonas pentaromativorans</name>
    <dbReference type="NCBI Taxonomy" id="584787"/>
    <lineage>
        <taxon>Bacteria</taxon>
        <taxon>Pseudomonadati</taxon>
        <taxon>Pseudomonadota</taxon>
        <taxon>Gammaproteobacteria</taxon>
        <taxon>Enterobacterales</taxon>
        <taxon>Gallaecimonadaceae</taxon>
        <taxon>Gallaecimonas</taxon>
    </lineage>
</organism>
<dbReference type="Pfam" id="PF13742">
    <property type="entry name" value="tRNA_anti_2"/>
    <property type="match status" value="1"/>
</dbReference>
<keyword evidence="4 5" id="KW-0269">Exonuclease</keyword>
<dbReference type="NCBIfam" id="TIGR00237">
    <property type="entry name" value="xseA"/>
    <property type="match status" value="1"/>
</dbReference>
<evidence type="ECO:0000256" key="5">
    <source>
        <dbReference type="HAMAP-Rule" id="MF_00378"/>
    </source>
</evidence>
<protein>
    <recommendedName>
        <fullName evidence="5">Exodeoxyribonuclease 7 large subunit</fullName>
        <ecNumber evidence="5">3.1.11.6</ecNumber>
    </recommendedName>
    <alternativeName>
        <fullName evidence="5">Exodeoxyribonuclease VII large subunit</fullName>
        <shortName evidence="5">Exonuclease VII large subunit</shortName>
    </alternativeName>
</protein>
<dbReference type="STRING" id="584787.GCA_001247655_00179"/>
<evidence type="ECO:0000259" key="7">
    <source>
        <dbReference type="Pfam" id="PF02601"/>
    </source>
</evidence>
<accession>A0A3N1P9G4</accession>
<evidence type="ECO:0000256" key="6">
    <source>
        <dbReference type="RuleBase" id="RU004355"/>
    </source>
</evidence>
<evidence type="ECO:0000256" key="4">
    <source>
        <dbReference type="ARBA" id="ARBA00022839"/>
    </source>
</evidence>
<dbReference type="GO" id="GO:0008855">
    <property type="term" value="F:exodeoxyribonuclease VII activity"/>
    <property type="evidence" value="ECO:0007669"/>
    <property type="project" value="UniProtKB-UniRule"/>
</dbReference>
<dbReference type="EC" id="3.1.11.6" evidence="5"/>
<evidence type="ECO:0000313" key="10">
    <source>
        <dbReference type="Proteomes" id="UP000268033"/>
    </source>
</evidence>
<comment type="subunit">
    <text evidence="5">Heterooligomer composed of large and small subunits.</text>
</comment>
<keyword evidence="1 5" id="KW-0963">Cytoplasm</keyword>
<keyword evidence="10" id="KW-1185">Reference proteome</keyword>
<reference evidence="9 10" key="1">
    <citation type="submission" date="2018-11" db="EMBL/GenBank/DDBJ databases">
        <title>Genomic Encyclopedia of Type Strains, Phase IV (KMG-IV): sequencing the most valuable type-strain genomes for metagenomic binning, comparative biology and taxonomic classification.</title>
        <authorList>
            <person name="Goeker M."/>
        </authorList>
    </citation>
    <scope>NUCLEOTIDE SEQUENCE [LARGE SCALE GENOMIC DNA]</scope>
    <source>
        <strain evidence="9 10">DSM 21945</strain>
    </source>
</reference>
<dbReference type="InterPro" id="IPR003753">
    <property type="entry name" value="Exonuc_VII_L"/>
</dbReference>
<evidence type="ECO:0000313" key="9">
    <source>
        <dbReference type="EMBL" id="ROQ28634.1"/>
    </source>
</evidence>
<dbReference type="HAMAP" id="MF_00378">
    <property type="entry name" value="Exonuc_7_L"/>
    <property type="match status" value="1"/>
</dbReference>
<feature type="domain" description="Exonuclease VII large subunit C-terminal" evidence="7">
    <location>
        <begin position="121"/>
        <end position="434"/>
    </location>
</feature>
<comment type="catalytic activity">
    <reaction evidence="5 6">
        <text>Exonucleolytic cleavage in either 5'- to 3'- or 3'- to 5'-direction to yield nucleoside 5'-phosphates.</text>
        <dbReference type="EC" id="3.1.11.6"/>
    </reaction>
</comment>
<dbReference type="EMBL" id="RJUL01000003">
    <property type="protein sequence ID" value="ROQ28634.1"/>
    <property type="molecule type" value="Genomic_DNA"/>
</dbReference>
<keyword evidence="2 5" id="KW-0540">Nuclease</keyword>
<comment type="function">
    <text evidence="5">Bidirectionally degrades single-stranded DNA into large acid-insoluble oligonucleotides, which are then degraded further into small acid-soluble oligonucleotides.</text>
</comment>
<dbReference type="InterPro" id="IPR025824">
    <property type="entry name" value="OB-fold_nuc-bd_dom"/>
</dbReference>
<name>A0A3N1P9G4_9GAMM</name>